<gene>
    <name evidence="1" type="ORF">ACFS6H_19830</name>
</gene>
<organism evidence="1 2">
    <name type="scientific">Terrimonas rubra</name>
    <dbReference type="NCBI Taxonomy" id="1035890"/>
    <lineage>
        <taxon>Bacteria</taxon>
        <taxon>Pseudomonadati</taxon>
        <taxon>Bacteroidota</taxon>
        <taxon>Chitinophagia</taxon>
        <taxon>Chitinophagales</taxon>
        <taxon>Chitinophagaceae</taxon>
        <taxon>Terrimonas</taxon>
    </lineage>
</organism>
<comment type="caution">
    <text evidence="1">The sequence shown here is derived from an EMBL/GenBank/DDBJ whole genome shotgun (WGS) entry which is preliminary data.</text>
</comment>
<reference evidence="2" key="1">
    <citation type="journal article" date="2019" name="Int. J. Syst. Evol. Microbiol.">
        <title>The Global Catalogue of Microorganisms (GCM) 10K type strain sequencing project: providing services to taxonomists for standard genome sequencing and annotation.</title>
        <authorList>
            <consortium name="The Broad Institute Genomics Platform"/>
            <consortium name="The Broad Institute Genome Sequencing Center for Infectious Disease"/>
            <person name="Wu L."/>
            <person name="Ma J."/>
        </authorList>
    </citation>
    <scope>NUCLEOTIDE SEQUENCE [LARGE SCALE GENOMIC DNA]</scope>
    <source>
        <strain evidence="2">KCTC 23299</strain>
    </source>
</reference>
<keyword evidence="2" id="KW-1185">Reference proteome</keyword>
<name>A0ABW6AC17_9BACT</name>
<proteinExistence type="predicted"/>
<sequence>MKYVIVNEVRGIKYFWNEDKERWEGLEDNATKYKTEKDAKDTIDKQNRTAETKFHNAVKLSISRISIR</sequence>
<dbReference type="Proteomes" id="UP001597511">
    <property type="component" value="Unassembled WGS sequence"/>
</dbReference>
<evidence type="ECO:0000313" key="1">
    <source>
        <dbReference type="EMBL" id="MFD2921980.1"/>
    </source>
</evidence>
<evidence type="ECO:0000313" key="2">
    <source>
        <dbReference type="Proteomes" id="UP001597511"/>
    </source>
</evidence>
<accession>A0ABW6AC17</accession>
<dbReference type="EMBL" id="JBHUOZ010000003">
    <property type="protein sequence ID" value="MFD2921980.1"/>
    <property type="molecule type" value="Genomic_DNA"/>
</dbReference>
<dbReference type="RefSeq" id="WP_386103247.1">
    <property type="nucleotide sequence ID" value="NZ_JBHUOZ010000003.1"/>
</dbReference>
<protein>
    <submittedName>
        <fullName evidence="1">Uncharacterized protein</fullName>
    </submittedName>
</protein>